<keyword evidence="8" id="KW-1185">Reference proteome</keyword>
<feature type="domain" description="HTH crp-type" evidence="6">
    <location>
        <begin position="176"/>
        <end position="246"/>
    </location>
</feature>
<feature type="compositionally biased region" description="Low complexity" evidence="4">
    <location>
        <begin position="1"/>
        <end position="15"/>
    </location>
</feature>
<feature type="domain" description="Cyclic nucleotide-binding" evidence="5">
    <location>
        <begin position="42"/>
        <end position="162"/>
    </location>
</feature>
<dbReference type="PANTHER" id="PTHR24567">
    <property type="entry name" value="CRP FAMILY TRANSCRIPTIONAL REGULATORY PROTEIN"/>
    <property type="match status" value="1"/>
</dbReference>
<dbReference type="Pfam" id="PF00027">
    <property type="entry name" value="cNMP_binding"/>
    <property type="match status" value="1"/>
</dbReference>
<dbReference type="GO" id="GO:0005829">
    <property type="term" value="C:cytosol"/>
    <property type="evidence" value="ECO:0007669"/>
    <property type="project" value="TreeGrafter"/>
</dbReference>
<dbReference type="SUPFAM" id="SSF46785">
    <property type="entry name" value="Winged helix' DNA-binding domain"/>
    <property type="match status" value="1"/>
</dbReference>
<evidence type="ECO:0000313" key="8">
    <source>
        <dbReference type="Proteomes" id="UP000247555"/>
    </source>
</evidence>
<evidence type="ECO:0000256" key="2">
    <source>
        <dbReference type="ARBA" id="ARBA00023125"/>
    </source>
</evidence>
<dbReference type="Gene3D" id="1.10.10.10">
    <property type="entry name" value="Winged helix-like DNA-binding domain superfamily/Winged helix DNA-binding domain"/>
    <property type="match status" value="1"/>
</dbReference>
<protein>
    <submittedName>
        <fullName evidence="7">CRP-like cAMP-binding protein</fullName>
    </submittedName>
</protein>
<dbReference type="PROSITE" id="PS00889">
    <property type="entry name" value="CNMP_BINDING_2"/>
    <property type="match status" value="1"/>
</dbReference>
<evidence type="ECO:0000256" key="3">
    <source>
        <dbReference type="ARBA" id="ARBA00023163"/>
    </source>
</evidence>
<dbReference type="Pfam" id="PF13545">
    <property type="entry name" value="HTH_Crp_2"/>
    <property type="match status" value="1"/>
</dbReference>
<dbReference type="EMBL" id="QJKI01000028">
    <property type="protein sequence ID" value="PXX75071.1"/>
    <property type="molecule type" value="Genomic_DNA"/>
</dbReference>
<keyword evidence="3" id="KW-0804">Transcription</keyword>
<dbReference type="Proteomes" id="UP000247555">
    <property type="component" value="Unassembled WGS sequence"/>
</dbReference>
<dbReference type="SUPFAM" id="SSF51206">
    <property type="entry name" value="cAMP-binding domain-like"/>
    <property type="match status" value="1"/>
</dbReference>
<dbReference type="InterPro" id="IPR014710">
    <property type="entry name" value="RmlC-like_jellyroll"/>
</dbReference>
<dbReference type="Gene3D" id="2.60.120.10">
    <property type="entry name" value="Jelly Rolls"/>
    <property type="match status" value="1"/>
</dbReference>
<dbReference type="InterPro" id="IPR000595">
    <property type="entry name" value="cNMP-bd_dom"/>
</dbReference>
<dbReference type="PROSITE" id="PS51063">
    <property type="entry name" value="HTH_CRP_2"/>
    <property type="match status" value="1"/>
</dbReference>
<dbReference type="OrthoDB" id="8565101at2"/>
<dbReference type="SMART" id="SM00100">
    <property type="entry name" value="cNMP"/>
    <property type="match status" value="1"/>
</dbReference>
<dbReference type="PROSITE" id="PS50042">
    <property type="entry name" value="CNMP_BINDING_3"/>
    <property type="match status" value="1"/>
</dbReference>
<dbReference type="CDD" id="cd00038">
    <property type="entry name" value="CAP_ED"/>
    <property type="match status" value="1"/>
</dbReference>
<dbReference type="InterPro" id="IPR036388">
    <property type="entry name" value="WH-like_DNA-bd_sf"/>
</dbReference>
<evidence type="ECO:0000256" key="4">
    <source>
        <dbReference type="SAM" id="MobiDB-lite"/>
    </source>
</evidence>
<keyword evidence="1" id="KW-0805">Transcription regulation</keyword>
<dbReference type="InterPro" id="IPR018490">
    <property type="entry name" value="cNMP-bd_dom_sf"/>
</dbReference>
<dbReference type="RefSeq" id="WP_110391939.1">
    <property type="nucleotide sequence ID" value="NZ_QJKI01000028.1"/>
</dbReference>
<reference evidence="7 8" key="1">
    <citation type="submission" date="2018-05" db="EMBL/GenBank/DDBJ databases">
        <title>Genomic Encyclopedia of Type Strains, Phase IV (KMG-IV): sequencing the most valuable type-strain genomes for metagenomic binning, comparative biology and taxonomic classification.</title>
        <authorList>
            <person name="Goeker M."/>
        </authorList>
    </citation>
    <scope>NUCLEOTIDE SEQUENCE [LARGE SCALE GENOMIC DNA]</scope>
    <source>
        <strain evidence="7 8">DSM 29661</strain>
    </source>
</reference>
<evidence type="ECO:0000313" key="7">
    <source>
        <dbReference type="EMBL" id="PXX75071.1"/>
    </source>
</evidence>
<dbReference type="PRINTS" id="PR00103">
    <property type="entry name" value="CAMPKINASE"/>
</dbReference>
<proteinExistence type="predicted"/>
<comment type="caution">
    <text evidence="7">The sequence shown here is derived from an EMBL/GenBank/DDBJ whole genome shotgun (WGS) entry which is preliminary data.</text>
</comment>
<dbReference type="GO" id="GO:0003700">
    <property type="term" value="F:DNA-binding transcription factor activity"/>
    <property type="evidence" value="ECO:0007669"/>
    <property type="project" value="TreeGrafter"/>
</dbReference>
<dbReference type="InterPro" id="IPR050397">
    <property type="entry name" value="Env_Response_Regulators"/>
</dbReference>
<sequence length="267" mass="28446">MTEPTAPSAAATPSPVQDAGAGAQLNQAVHQVITVHLNNIPLLSGLSPQVLQQVGAAMQFRTVEKGTYVMLKGSPGEHLVFVLSGRVQVVDVTEDGREMVLATLAPGDYVGEMAVIDNQPRSASVLAADTSLVAFLPSAQARQLLYGQPLVAERVMRRLAATVRSAAANRAILSLPSAFQRVYAALEQLSQPAPGNMREIPAMPTQQEIAAMVNTSRETVSRALNVLLQKQIVEKDLRRLIVRQPDTLRKMAQEDPAPGPAGHAGGR</sequence>
<accession>A0A318KJU8</accession>
<evidence type="ECO:0000259" key="5">
    <source>
        <dbReference type="PROSITE" id="PS50042"/>
    </source>
</evidence>
<dbReference type="InterPro" id="IPR036390">
    <property type="entry name" value="WH_DNA-bd_sf"/>
</dbReference>
<feature type="region of interest" description="Disordered" evidence="4">
    <location>
        <begin position="248"/>
        <end position="267"/>
    </location>
</feature>
<name>A0A318KJU8_9NEIS</name>
<feature type="region of interest" description="Disordered" evidence="4">
    <location>
        <begin position="1"/>
        <end position="21"/>
    </location>
</feature>
<dbReference type="PANTHER" id="PTHR24567:SF74">
    <property type="entry name" value="HTH-TYPE TRANSCRIPTIONAL REGULATOR ARCR"/>
    <property type="match status" value="1"/>
</dbReference>
<dbReference type="SMART" id="SM00419">
    <property type="entry name" value="HTH_CRP"/>
    <property type="match status" value="1"/>
</dbReference>
<organism evidence="7 8">
    <name type="scientific">Rivihabitans pingtungensis</name>
    <dbReference type="NCBI Taxonomy" id="1054498"/>
    <lineage>
        <taxon>Bacteria</taxon>
        <taxon>Pseudomonadati</taxon>
        <taxon>Pseudomonadota</taxon>
        <taxon>Betaproteobacteria</taxon>
        <taxon>Neisseriales</taxon>
        <taxon>Aquaspirillaceae</taxon>
        <taxon>Rivihabitans</taxon>
    </lineage>
</organism>
<dbReference type="AlphaFoldDB" id="A0A318KJU8"/>
<gene>
    <name evidence="7" type="ORF">DFR34_12811</name>
</gene>
<dbReference type="InterPro" id="IPR012318">
    <property type="entry name" value="HTH_CRP"/>
</dbReference>
<evidence type="ECO:0000259" key="6">
    <source>
        <dbReference type="PROSITE" id="PS51063"/>
    </source>
</evidence>
<keyword evidence="2" id="KW-0238">DNA-binding</keyword>
<dbReference type="GO" id="GO:0003677">
    <property type="term" value="F:DNA binding"/>
    <property type="evidence" value="ECO:0007669"/>
    <property type="project" value="UniProtKB-KW"/>
</dbReference>
<evidence type="ECO:0000256" key="1">
    <source>
        <dbReference type="ARBA" id="ARBA00023015"/>
    </source>
</evidence>
<dbReference type="InterPro" id="IPR018488">
    <property type="entry name" value="cNMP-bd_CS"/>
</dbReference>